<feature type="compositionally biased region" description="Basic residues" evidence="2">
    <location>
        <begin position="316"/>
        <end position="330"/>
    </location>
</feature>
<dbReference type="PANTHER" id="PTHR31973">
    <property type="entry name" value="POLYPROTEIN, PUTATIVE-RELATED"/>
    <property type="match status" value="1"/>
</dbReference>
<keyword evidence="1" id="KW-0863">Zinc-finger</keyword>
<dbReference type="InterPro" id="IPR018289">
    <property type="entry name" value="MULE_transposase_dom"/>
</dbReference>
<dbReference type="AlphaFoldDB" id="A0A444YRR7"/>
<keyword evidence="1" id="KW-0479">Metal-binding</keyword>
<dbReference type="STRING" id="3818.A0A444YRR7"/>
<accession>A0A444YRR7</accession>
<proteinExistence type="predicted"/>
<keyword evidence="1" id="KW-0862">Zinc</keyword>
<organism evidence="4 5">
    <name type="scientific">Arachis hypogaea</name>
    <name type="common">Peanut</name>
    <dbReference type="NCBI Taxonomy" id="3818"/>
    <lineage>
        <taxon>Eukaryota</taxon>
        <taxon>Viridiplantae</taxon>
        <taxon>Streptophyta</taxon>
        <taxon>Embryophyta</taxon>
        <taxon>Tracheophyta</taxon>
        <taxon>Spermatophyta</taxon>
        <taxon>Magnoliopsida</taxon>
        <taxon>eudicotyledons</taxon>
        <taxon>Gunneridae</taxon>
        <taxon>Pentapetalae</taxon>
        <taxon>rosids</taxon>
        <taxon>fabids</taxon>
        <taxon>Fabales</taxon>
        <taxon>Fabaceae</taxon>
        <taxon>Papilionoideae</taxon>
        <taxon>50 kb inversion clade</taxon>
        <taxon>dalbergioids sensu lato</taxon>
        <taxon>Dalbergieae</taxon>
        <taxon>Pterocarpus clade</taxon>
        <taxon>Arachis</taxon>
    </lineage>
</organism>
<dbReference type="Proteomes" id="UP000289738">
    <property type="component" value="Chromosome B06"/>
</dbReference>
<evidence type="ECO:0000256" key="1">
    <source>
        <dbReference type="PROSITE-ProRule" id="PRU00047"/>
    </source>
</evidence>
<dbReference type="EMBL" id="SDMP01000016">
    <property type="protein sequence ID" value="RYR04617.1"/>
    <property type="molecule type" value="Genomic_DNA"/>
</dbReference>
<feature type="compositionally biased region" description="Basic and acidic residues" evidence="2">
    <location>
        <begin position="331"/>
        <end position="341"/>
    </location>
</feature>
<feature type="region of interest" description="Disordered" evidence="2">
    <location>
        <begin position="315"/>
        <end position="341"/>
    </location>
</feature>
<evidence type="ECO:0000313" key="4">
    <source>
        <dbReference type="EMBL" id="RYR04617.1"/>
    </source>
</evidence>
<dbReference type="Pfam" id="PF10551">
    <property type="entry name" value="MULE"/>
    <property type="match status" value="1"/>
</dbReference>
<evidence type="ECO:0000259" key="3">
    <source>
        <dbReference type="PROSITE" id="PS50158"/>
    </source>
</evidence>
<reference evidence="4 5" key="1">
    <citation type="submission" date="2019-01" db="EMBL/GenBank/DDBJ databases">
        <title>Sequencing of cultivated peanut Arachis hypogaea provides insights into genome evolution and oil improvement.</title>
        <authorList>
            <person name="Chen X."/>
        </authorList>
    </citation>
    <scope>NUCLEOTIDE SEQUENCE [LARGE SCALE GENOMIC DNA]</scope>
    <source>
        <strain evidence="5">cv. Fuhuasheng</strain>
        <tissue evidence="4">Leaves</tissue>
    </source>
</reference>
<dbReference type="PANTHER" id="PTHR31973:SF187">
    <property type="entry name" value="MUTATOR TRANSPOSASE MUDRA PROTEIN"/>
    <property type="match status" value="1"/>
</dbReference>
<dbReference type="PROSITE" id="PS50158">
    <property type="entry name" value="ZF_CCHC"/>
    <property type="match status" value="1"/>
</dbReference>
<keyword evidence="5" id="KW-1185">Reference proteome</keyword>
<feature type="domain" description="CCHC-type" evidence="3">
    <location>
        <begin position="353"/>
        <end position="367"/>
    </location>
</feature>
<protein>
    <recommendedName>
        <fullName evidence="3">CCHC-type domain-containing protein</fullName>
    </recommendedName>
</protein>
<sequence length="578" mass="65362">MDEEDPIFEYESESLLTLNSSEDEREWYEFFQFNEAARFGEVYFELEMEFATIESFKTALKDHVIYEGRKIRYIKNDQRRLKSYQIKTYISQHTCAREFGSNMADKKWVANKLEKKLRTQPHITLSKAYEHIKVDYNVVINGKMVYRALKEARERVIGSERAQYSKLRDYLCEIHMSNPGSSAILDSLPLFNKLYISLDACKRGFKAGCRKLIGLDGCFLKGCFRGQLLSAIGQDANNHFYVIAFAVVDSETKESWKWFLTLLQEDLGDQYIHGWNFISDQQKIGAALATYQHCIQPVNSEEYWEKTDYLNPIPPKLKRPVGRPVKRRRKDQSEKEASRTDNNKVTKIFRVMCSKCGETGHNFKTCKGPPAATTRKLTNPNKRITKVGVNSGTPNPTSIRDPYLSVSTPSAAEGLFYTVVEHPLPTQAATNSPDFVTNVVSERITKYSHCAASPINTVPNTLCQVARNYGASNPPSTRAKQPIIRPHHLATIHSSTPPSIPPPGTTYGVSAETVAAASKGTASRMFQFIPNPACLRPLPLDPPCLPPQRLHEEVLPLLVAIAAEIGFTMELMITQFQQ</sequence>
<name>A0A444YRR7_ARAHY</name>
<gene>
    <name evidence="4" type="ORF">Ahy_B06g084389</name>
</gene>
<comment type="caution">
    <text evidence="4">The sequence shown here is derived from an EMBL/GenBank/DDBJ whole genome shotgun (WGS) entry which is preliminary data.</text>
</comment>
<evidence type="ECO:0000313" key="5">
    <source>
        <dbReference type="Proteomes" id="UP000289738"/>
    </source>
</evidence>
<dbReference type="InterPro" id="IPR001878">
    <property type="entry name" value="Znf_CCHC"/>
</dbReference>
<dbReference type="GO" id="GO:0003676">
    <property type="term" value="F:nucleic acid binding"/>
    <property type="evidence" value="ECO:0007669"/>
    <property type="project" value="InterPro"/>
</dbReference>
<evidence type="ECO:0000256" key="2">
    <source>
        <dbReference type="SAM" id="MobiDB-lite"/>
    </source>
</evidence>
<dbReference type="GO" id="GO:0008270">
    <property type="term" value="F:zinc ion binding"/>
    <property type="evidence" value="ECO:0007669"/>
    <property type="project" value="UniProtKB-KW"/>
</dbReference>